<gene>
    <name evidence="2" type="ORF">BSL78_29720</name>
</gene>
<dbReference type="OrthoDB" id="5985519at2759"/>
<dbReference type="STRING" id="307972.A0A2G8JCK2"/>
<accession>A0A2G8JCK2</accession>
<evidence type="ECO:0000313" key="3">
    <source>
        <dbReference type="Proteomes" id="UP000230750"/>
    </source>
</evidence>
<protein>
    <submittedName>
        <fullName evidence="2">Putative hemicentin-1</fullName>
    </submittedName>
</protein>
<sequence>MTSSDVIPVVPNSPENPPTTGPYLEELLTLGKAYIVAVRNSTPGVYRLNVSSTSTSTLRVQGISLLDFKFGFSRDRTTNLNLTSRLPLRGVRSQLLISADQLLPSRRCLKKVEFLNLQGHIIPGHEYTLEPDPGYPTQDGIYTVSDIIPPAITFTSGQGHRSPELHLPANHSSSSQSTGSW</sequence>
<dbReference type="Proteomes" id="UP000230750">
    <property type="component" value="Unassembled WGS sequence"/>
</dbReference>
<dbReference type="AlphaFoldDB" id="A0A2G8JCK2"/>
<feature type="region of interest" description="Disordered" evidence="1">
    <location>
        <begin position="1"/>
        <end position="20"/>
    </location>
</feature>
<keyword evidence="3" id="KW-1185">Reference proteome</keyword>
<feature type="region of interest" description="Disordered" evidence="1">
    <location>
        <begin position="155"/>
        <end position="181"/>
    </location>
</feature>
<feature type="compositionally biased region" description="Polar residues" evidence="1">
    <location>
        <begin position="170"/>
        <end position="181"/>
    </location>
</feature>
<proteinExistence type="predicted"/>
<dbReference type="EMBL" id="MRZV01002541">
    <property type="protein sequence ID" value="PIK33472.1"/>
    <property type="molecule type" value="Genomic_DNA"/>
</dbReference>
<reference evidence="2 3" key="1">
    <citation type="journal article" date="2017" name="PLoS Biol.">
        <title>The sea cucumber genome provides insights into morphological evolution and visceral regeneration.</title>
        <authorList>
            <person name="Zhang X."/>
            <person name="Sun L."/>
            <person name="Yuan J."/>
            <person name="Sun Y."/>
            <person name="Gao Y."/>
            <person name="Zhang L."/>
            <person name="Li S."/>
            <person name="Dai H."/>
            <person name="Hamel J.F."/>
            <person name="Liu C."/>
            <person name="Yu Y."/>
            <person name="Liu S."/>
            <person name="Lin W."/>
            <person name="Guo K."/>
            <person name="Jin S."/>
            <person name="Xu P."/>
            <person name="Storey K.B."/>
            <person name="Huan P."/>
            <person name="Zhang T."/>
            <person name="Zhou Y."/>
            <person name="Zhang J."/>
            <person name="Lin C."/>
            <person name="Li X."/>
            <person name="Xing L."/>
            <person name="Huo D."/>
            <person name="Sun M."/>
            <person name="Wang L."/>
            <person name="Mercier A."/>
            <person name="Li F."/>
            <person name="Yang H."/>
            <person name="Xiang J."/>
        </authorList>
    </citation>
    <scope>NUCLEOTIDE SEQUENCE [LARGE SCALE GENOMIC DNA]</scope>
    <source>
        <strain evidence="2">Shaxun</strain>
        <tissue evidence="2">Muscle</tissue>
    </source>
</reference>
<evidence type="ECO:0000256" key="1">
    <source>
        <dbReference type="SAM" id="MobiDB-lite"/>
    </source>
</evidence>
<name>A0A2G8JCK2_STIJA</name>
<organism evidence="2 3">
    <name type="scientific">Stichopus japonicus</name>
    <name type="common">Sea cucumber</name>
    <dbReference type="NCBI Taxonomy" id="307972"/>
    <lineage>
        <taxon>Eukaryota</taxon>
        <taxon>Metazoa</taxon>
        <taxon>Echinodermata</taxon>
        <taxon>Eleutherozoa</taxon>
        <taxon>Echinozoa</taxon>
        <taxon>Holothuroidea</taxon>
        <taxon>Aspidochirotacea</taxon>
        <taxon>Aspidochirotida</taxon>
        <taxon>Stichopodidae</taxon>
        <taxon>Apostichopus</taxon>
    </lineage>
</organism>
<comment type="caution">
    <text evidence="2">The sequence shown here is derived from an EMBL/GenBank/DDBJ whole genome shotgun (WGS) entry which is preliminary data.</text>
</comment>
<evidence type="ECO:0000313" key="2">
    <source>
        <dbReference type="EMBL" id="PIK33472.1"/>
    </source>
</evidence>